<feature type="compositionally biased region" description="Basic and acidic residues" evidence="1">
    <location>
        <begin position="392"/>
        <end position="414"/>
    </location>
</feature>
<comment type="caution">
    <text evidence="3">The sequence shown here is derived from an EMBL/GenBank/DDBJ whole genome shotgun (WGS) entry which is preliminary data.</text>
</comment>
<dbReference type="PRINTS" id="PR00598">
    <property type="entry name" value="HTHMARR"/>
</dbReference>
<dbReference type="Gene3D" id="3.40.50.450">
    <property type="match status" value="1"/>
</dbReference>
<dbReference type="SUPFAM" id="SSF46785">
    <property type="entry name" value="Winged helix' DNA-binding domain"/>
    <property type="match status" value="1"/>
</dbReference>
<protein>
    <recommendedName>
        <fullName evidence="2">HTH marR-type domain-containing protein</fullName>
    </recommendedName>
</protein>
<dbReference type="Pfam" id="PF12802">
    <property type="entry name" value="MarR_2"/>
    <property type="match status" value="1"/>
</dbReference>
<feature type="compositionally biased region" description="Low complexity" evidence="1">
    <location>
        <begin position="299"/>
        <end position="308"/>
    </location>
</feature>
<sequence>MSEKKHSGETADLALDTDLGWAIRMVSSAFRRVATESVADLPGGARAYLVLVALAGGEPPSQLALAKAVSLDRTVMTYLLDDLEAHNLVTRRPDPRDRRARQVVITDTGRTRLDQVRRSLAAAEARLLTDLDDQEALQLRTLLARVAQTAQRESIAPAKRPADRPTHSARTSVTTIAVTGHMDLTEDSVRLVRDALDELLMQYADGDLVGVSCVARGSDSLFAEAVPAVGGRLVVVPSQDYRRNKVKPDHAPLFDHLVEADDEVLVLDHETANRQAYEAANAVLLERADCLVAVWNGEPPTGEGAAPPTSSPTLSRMLSPLNDPTRLGADLGPPCAPSMNTFTRSAESEQLLVRTPLRLPPPGDDRTADTPTGRRNSAAFECDRNTLCGRRSSPDTRRPRIPGDARPRHCIDLE</sequence>
<evidence type="ECO:0000259" key="2">
    <source>
        <dbReference type="PROSITE" id="PS50995"/>
    </source>
</evidence>
<dbReference type="PROSITE" id="PS50995">
    <property type="entry name" value="HTH_MARR_2"/>
    <property type="match status" value="1"/>
</dbReference>
<dbReference type="EMBL" id="BJHY01000001">
    <property type="protein sequence ID" value="GDY70787.1"/>
    <property type="molecule type" value="Genomic_DNA"/>
</dbReference>
<dbReference type="Gene3D" id="1.10.10.10">
    <property type="entry name" value="Winged helix-like DNA-binding domain superfamily/Winged helix DNA-binding domain"/>
    <property type="match status" value="1"/>
</dbReference>
<dbReference type="InterPro" id="IPR000835">
    <property type="entry name" value="HTH_MarR-typ"/>
</dbReference>
<dbReference type="GO" id="GO:0003700">
    <property type="term" value="F:DNA-binding transcription factor activity"/>
    <property type="evidence" value="ECO:0007669"/>
    <property type="project" value="InterPro"/>
</dbReference>
<feature type="region of interest" description="Disordered" evidence="1">
    <location>
        <begin position="345"/>
        <end position="414"/>
    </location>
</feature>
<dbReference type="InterPro" id="IPR036388">
    <property type="entry name" value="WH-like_DNA-bd_sf"/>
</dbReference>
<dbReference type="Proteomes" id="UP000299211">
    <property type="component" value="Unassembled WGS sequence"/>
</dbReference>
<evidence type="ECO:0000313" key="4">
    <source>
        <dbReference type="Proteomes" id="UP000299211"/>
    </source>
</evidence>
<dbReference type="PANTHER" id="PTHR38440:SF1">
    <property type="entry name" value="UPF0398 PROTEIN SPR0331"/>
    <property type="match status" value="1"/>
</dbReference>
<dbReference type="InterPro" id="IPR010697">
    <property type="entry name" value="YspA"/>
</dbReference>
<dbReference type="InterPro" id="IPR036390">
    <property type="entry name" value="WH_DNA-bd_sf"/>
</dbReference>
<dbReference type="AlphaFoldDB" id="A0A4D4MHR0"/>
<feature type="region of interest" description="Disordered" evidence="1">
    <location>
        <begin position="299"/>
        <end position="318"/>
    </location>
</feature>
<name>A0A4D4MHR0_STRAX</name>
<dbReference type="PANTHER" id="PTHR38440">
    <property type="entry name" value="UPF0398 PROTEIN YPSA"/>
    <property type="match status" value="1"/>
</dbReference>
<feature type="domain" description="HTH marR-type" evidence="2">
    <location>
        <begin position="16"/>
        <end position="148"/>
    </location>
</feature>
<reference evidence="3 4" key="1">
    <citation type="submission" date="2019-04" db="EMBL/GenBank/DDBJ databases">
        <title>Draft genome sequences of Streptomyces avermitilis ATCC 31267.</title>
        <authorList>
            <person name="Komaki H."/>
            <person name="Tamura T."/>
            <person name="Hosoyama A."/>
        </authorList>
    </citation>
    <scope>NUCLEOTIDE SEQUENCE [LARGE SCALE GENOMIC DNA]</scope>
    <source>
        <strain evidence="3 4">ATCC 31267</strain>
    </source>
</reference>
<dbReference type="SUPFAM" id="SSF102405">
    <property type="entry name" value="MCP/YpsA-like"/>
    <property type="match status" value="1"/>
</dbReference>
<organism evidence="3 4">
    <name type="scientific">Streptomyces avermitilis</name>
    <dbReference type="NCBI Taxonomy" id="33903"/>
    <lineage>
        <taxon>Bacteria</taxon>
        <taxon>Bacillati</taxon>
        <taxon>Actinomycetota</taxon>
        <taxon>Actinomycetes</taxon>
        <taxon>Kitasatosporales</taxon>
        <taxon>Streptomycetaceae</taxon>
        <taxon>Streptomyces</taxon>
    </lineage>
</organism>
<accession>A0A4D4MHR0</accession>
<evidence type="ECO:0000256" key="1">
    <source>
        <dbReference type="SAM" id="MobiDB-lite"/>
    </source>
</evidence>
<gene>
    <name evidence="3" type="ORF">SAV31267_002720</name>
</gene>
<dbReference type="SMART" id="SM00347">
    <property type="entry name" value="HTH_MARR"/>
    <property type="match status" value="1"/>
</dbReference>
<evidence type="ECO:0000313" key="3">
    <source>
        <dbReference type="EMBL" id="GDY70787.1"/>
    </source>
</evidence>
<proteinExistence type="predicted"/>